<keyword evidence="2" id="KW-1185">Reference proteome</keyword>
<comment type="caution">
    <text evidence="1">The sequence shown here is derived from an EMBL/GenBank/DDBJ whole genome shotgun (WGS) entry which is preliminary data.</text>
</comment>
<sequence>MNNETVNIFMPKNFEDEMEVITTIFNPTNDIGLAIAGENLHPTSERPIIRIFMLETVDQGWAFKEELQAFTFLNYEDAQAFLENLPQMSALEMLIILNGQKDVGETEVRFLS</sequence>
<gene>
    <name evidence="1" type="ORF">ACFPYN_05455</name>
</gene>
<evidence type="ECO:0000313" key="2">
    <source>
        <dbReference type="Proteomes" id="UP001596170"/>
    </source>
</evidence>
<evidence type="ECO:0000313" key="1">
    <source>
        <dbReference type="EMBL" id="MFC6038900.1"/>
    </source>
</evidence>
<proteinExistence type="predicted"/>
<accession>A0ABW1L4J7</accession>
<organism evidence="1 2">
    <name type="scientific">Paenisporosarcina macmurdoensis</name>
    <dbReference type="NCBI Taxonomy" id="212659"/>
    <lineage>
        <taxon>Bacteria</taxon>
        <taxon>Bacillati</taxon>
        <taxon>Bacillota</taxon>
        <taxon>Bacilli</taxon>
        <taxon>Bacillales</taxon>
        <taxon>Caryophanaceae</taxon>
        <taxon>Paenisporosarcina</taxon>
    </lineage>
</organism>
<dbReference type="EMBL" id="JBHSRI010000005">
    <property type="protein sequence ID" value="MFC6038900.1"/>
    <property type="molecule type" value="Genomic_DNA"/>
</dbReference>
<reference evidence="2" key="1">
    <citation type="journal article" date="2019" name="Int. J. Syst. Evol. Microbiol.">
        <title>The Global Catalogue of Microorganisms (GCM) 10K type strain sequencing project: providing services to taxonomists for standard genome sequencing and annotation.</title>
        <authorList>
            <consortium name="The Broad Institute Genomics Platform"/>
            <consortium name="The Broad Institute Genome Sequencing Center for Infectious Disease"/>
            <person name="Wu L."/>
            <person name="Ma J."/>
        </authorList>
    </citation>
    <scope>NUCLEOTIDE SEQUENCE [LARGE SCALE GENOMIC DNA]</scope>
    <source>
        <strain evidence="2">CCUG 54527</strain>
    </source>
</reference>
<dbReference type="Proteomes" id="UP001596170">
    <property type="component" value="Unassembled WGS sequence"/>
</dbReference>
<dbReference type="RefSeq" id="WP_377733002.1">
    <property type="nucleotide sequence ID" value="NZ_JBHSRI010000005.1"/>
</dbReference>
<protein>
    <submittedName>
        <fullName evidence="1">Uncharacterized protein</fullName>
    </submittedName>
</protein>
<name>A0ABW1L4J7_9BACL</name>